<dbReference type="InterPro" id="IPR004155">
    <property type="entry name" value="PBS_lyase_HEAT"/>
</dbReference>
<dbReference type="InterPro" id="IPR011989">
    <property type="entry name" value="ARM-like"/>
</dbReference>
<dbReference type="FunFam" id="1.10.390.10:FF:000013">
    <property type="entry name" value="Aminopeptidase N"/>
    <property type="match status" value="1"/>
</dbReference>
<comment type="caution">
    <text evidence="13">The sequence shown here is derived from an EMBL/GenBank/DDBJ whole genome shotgun (WGS) entry which is preliminary data.</text>
</comment>
<evidence type="ECO:0000259" key="12">
    <source>
        <dbReference type="Pfam" id="PF25316"/>
    </source>
</evidence>
<keyword evidence="7" id="KW-0862">Zinc</keyword>
<dbReference type="Gene3D" id="1.10.390.10">
    <property type="entry name" value="Neutral Protease Domain 2"/>
    <property type="match status" value="1"/>
</dbReference>
<dbReference type="InterPro" id="IPR016024">
    <property type="entry name" value="ARM-type_fold"/>
</dbReference>
<dbReference type="PANTHER" id="PTHR11533:SF174">
    <property type="entry name" value="PUROMYCIN-SENSITIVE AMINOPEPTIDASE-RELATED"/>
    <property type="match status" value="1"/>
</dbReference>
<dbReference type="InterPro" id="IPR057345">
    <property type="entry name" value="Ig-like_TAF2"/>
</dbReference>
<dbReference type="Gene3D" id="1.25.10.10">
    <property type="entry name" value="Leucine-rich Repeat Variant"/>
    <property type="match status" value="2"/>
</dbReference>
<comment type="cofactor">
    <cofactor evidence="1">
        <name>Zn(2+)</name>
        <dbReference type="ChEBI" id="CHEBI:29105"/>
    </cofactor>
</comment>
<dbReference type="GO" id="GO:0005615">
    <property type="term" value="C:extracellular space"/>
    <property type="evidence" value="ECO:0007669"/>
    <property type="project" value="TreeGrafter"/>
</dbReference>
<evidence type="ECO:0000256" key="3">
    <source>
        <dbReference type="ARBA" id="ARBA00022438"/>
    </source>
</evidence>
<accession>A0A832ZVP9</accession>
<dbReference type="Proteomes" id="UP000608579">
    <property type="component" value="Unassembled WGS sequence"/>
</dbReference>
<dbReference type="CDD" id="cd09603">
    <property type="entry name" value="M1_APN_like"/>
    <property type="match status" value="1"/>
</dbReference>
<protein>
    <submittedName>
        <fullName evidence="13">Aminopeptidase</fullName>
    </submittedName>
</protein>
<keyword evidence="9" id="KW-0175">Coiled coil</keyword>
<feature type="domain" description="Transcription initiation factor TFIID subunit 2 Ig-like" evidence="12">
    <location>
        <begin position="449"/>
        <end position="522"/>
    </location>
</feature>
<dbReference type="Gene3D" id="2.60.40.1730">
    <property type="entry name" value="tricorn interacting facor f3 domain"/>
    <property type="match status" value="1"/>
</dbReference>
<dbReference type="InterPro" id="IPR042097">
    <property type="entry name" value="Aminopeptidase_N-like_N_sf"/>
</dbReference>
<dbReference type="GO" id="GO:0043171">
    <property type="term" value="P:peptide catabolic process"/>
    <property type="evidence" value="ECO:0007669"/>
    <property type="project" value="TreeGrafter"/>
</dbReference>
<dbReference type="SUPFAM" id="SSF55486">
    <property type="entry name" value="Metalloproteases ('zincins'), catalytic domain"/>
    <property type="match status" value="1"/>
</dbReference>
<dbReference type="GO" id="GO:0008270">
    <property type="term" value="F:zinc ion binding"/>
    <property type="evidence" value="ECO:0007669"/>
    <property type="project" value="InterPro"/>
</dbReference>
<evidence type="ECO:0000256" key="2">
    <source>
        <dbReference type="ARBA" id="ARBA00010136"/>
    </source>
</evidence>
<evidence type="ECO:0000259" key="10">
    <source>
        <dbReference type="Pfam" id="PF01433"/>
    </source>
</evidence>
<feature type="coiled-coil region" evidence="9">
    <location>
        <begin position="797"/>
        <end position="831"/>
    </location>
</feature>
<dbReference type="Pfam" id="PF01433">
    <property type="entry name" value="Peptidase_M1"/>
    <property type="match status" value="1"/>
</dbReference>
<evidence type="ECO:0000256" key="8">
    <source>
        <dbReference type="ARBA" id="ARBA00023049"/>
    </source>
</evidence>
<dbReference type="InterPro" id="IPR050344">
    <property type="entry name" value="Peptidase_M1_aminopeptidases"/>
</dbReference>
<keyword evidence="3 13" id="KW-0031">Aminopeptidase</keyword>
<sequence length="832" mass="96453">MVDQHYLKMGRDFIFPEYAPKYPRDVDYRLRHYRLELDVNVEERSIVGRASILVSPATGKPLEEFSLDACEMLINYVRAGVGVSYDYDGALLRIKLDKPLESDTVIEVGYYTKPRKGLYFILPDEHYPDRPATIWTQGEPEYNRYWMPIYDYPNNKCTSELIIKIRKDFTVVSNGVLVKVDDLGEEKRWHWRMDKPHSTYLISFAAGVFTEIKEEYNGVELAYYVPKGREEDASRTFGKTKDMLKFFSEYLKTPYPFKRYSQVCVTEFIVGGMENTTATTLTDLTLHDEHAHQDFSSDPLIAHELAHQWFGDLVTMKDWSHIWLNESFATYLENLYLLHDKGFDEFIYELRRDLQQYLDEYRNRYSRPVVMRVYKYPEELFDGHAYPKGGLILHTLKNLVGEENFREALKRFLDRFAFSNADTEDLRKVLEEVSGKNLEQFFEQFIYSSGHPALKIAYSWDEKMKMLKLSVKQTQGDDAPHVYTIPLEIVINYGDGEERRITLNLEERESTYYIPCKEKPRHVCIDPEFKVFKTVDREMQLEELVDTLARCRYVNCRLEAAKALGRIGGFKAVEALEKAVLNDSFWGVSATAARALGEVRSDDALAALLRCVEQVKHPKVRNALAEALGNFKERKEAAEALKKILTNRNESYYVRMQTATSLGKLKLEEYRETLVNSLSEHSHNNVITAGALHGLAELGGEESLKIILDHTRLGNPNTVRIAATTALAKFPGRREVYEKLAELAVDRYDRVRYAVVNAAKEMLDPKLLPILDRMAENDLLERTRRGAREAARKIRGYMEKGVEYKALREEIEKVKEENRRIVDKLARLEVKG</sequence>
<feature type="domain" description="Aminopeptidase N-like N-terminal" evidence="11">
    <location>
        <begin position="32"/>
        <end position="201"/>
    </location>
</feature>
<reference evidence="13" key="1">
    <citation type="journal article" date="2020" name="ISME J.">
        <title>Gammaproteobacteria mediating utilization of methyl-, sulfur- and petroleum organic compounds in deep ocean hydrothermal plumes.</title>
        <authorList>
            <person name="Zhou Z."/>
            <person name="Liu Y."/>
            <person name="Pan J."/>
            <person name="Cron B.R."/>
            <person name="Toner B.M."/>
            <person name="Anantharaman K."/>
            <person name="Breier J.A."/>
            <person name="Dick G.J."/>
            <person name="Li M."/>
        </authorList>
    </citation>
    <scope>NUCLEOTIDE SEQUENCE</scope>
    <source>
        <strain evidence="13">SZUA-1515</strain>
    </source>
</reference>
<evidence type="ECO:0000256" key="6">
    <source>
        <dbReference type="ARBA" id="ARBA00022801"/>
    </source>
</evidence>
<organism evidence="13 14">
    <name type="scientific">Caldiarchaeum subterraneum</name>
    <dbReference type="NCBI Taxonomy" id="311458"/>
    <lineage>
        <taxon>Archaea</taxon>
        <taxon>Nitrososphaerota</taxon>
        <taxon>Candidatus Caldarchaeales</taxon>
        <taxon>Candidatus Caldarchaeaceae</taxon>
        <taxon>Candidatus Caldarchaeum</taxon>
    </lineage>
</organism>
<dbReference type="PRINTS" id="PR00756">
    <property type="entry name" value="ALADIPTASE"/>
</dbReference>
<dbReference type="GO" id="GO:0005737">
    <property type="term" value="C:cytoplasm"/>
    <property type="evidence" value="ECO:0007669"/>
    <property type="project" value="TreeGrafter"/>
</dbReference>
<dbReference type="GO" id="GO:0042277">
    <property type="term" value="F:peptide binding"/>
    <property type="evidence" value="ECO:0007669"/>
    <property type="project" value="TreeGrafter"/>
</dbReference>
<dbReference type="SUPFAM" id="SSF63737">
    <property type="entry name" value="Leukotriene A4 hydrolase N-terminal domain"/>
    <property type="match status" value="1"/>
</dbReference>
<dbReference type="InterPro" id="IPR045357">
    <property type="entry name" value="Aminopeptidase_N-like_N"/>
</dbReference>
<dbReference type="GO" id="GO:0070006">
    <property type="term" value="F:metalloaminopeptidase activity"/>
    <property type="evidence" value="ECO:0007669"/>
    <property type="project" value="TreeGrafter"/>
</dbReference>
<dbReference type="GO" id="GO:0016020">
    <property type="term" value="C:membrane"/>
    <property type="evidence" value="ECO:0007669"/>
    <property type="project" value="TreeGrafter"/>
</dbReference>
<dbReference type="SMART" id="SM00567">
    <property type="entry name" value="EZ_HEAT"/>
    <property type="match status" value="6"/>
</dbReference>
<dbReference type="InterPro" id="IPR027268">
    <property type="entry name" value="Peptidase_M4/M1_CTD_sf"/>
</dbReference>
<feature type="domain" description="Peptidase M1 membrane alanine aminopeptidase" evidence="10">
    <location>
        <begin position="237"/>
        <end position="445"/>
    </location>
</feature>
<dbReference type="InterPro" id="IPR001930">
    <property type="entry name" value="Peptidase_M1"/>
</dbReference>
<evidence type="ECO:0000256" key="7">
    <source>
        <dbReference type="ARBA" id="ARBA00022833"/>
    </source>
</evidence>
<dbReference type="AlphaFoldDB" id="A0A832ZVP9"/>
<dbReference type="GO" id="GO:0006508">
    <property type="term" value="P:proteolysis"/>
    <property type="evidence" value="ECO:0007669"/>
    <property type="project" value="UniProtKB-KW"/>
</dbReference>
<proteinExistence type="inferred from homology"/>
<evidence type="ECO:0000313" key="14">
    <source>
        <dbReference type="Proteomes" id="UP000608579"/>
    </source>
</evidence>
<keyword evidence="8" id="KW-0482">Metalloprotease</keyword>
<comment type="similarity">
    <text evidence="2">Belongs to the peptidase M1 family.</text>
</comment>
<dbReference type="Pfam" id="PF25316">
    <property type="entry name" value="TAF2_3rd"/>
    <property type="match status" value="1"/>
</dbReference>
<evidence type="ECO:0000256" key="1">
    <source>
        <dbReference type="ARBA" id="ARBA00001947"/>
    </source>
</evidence>
<dbReference type="PANTHER" id="PTHR11533">
    <property type="entry name" value="PROTEASE M1 ZINC METALLOPROTEASE"/>
    <property type="match status" value="1"/>
</dbReference>
<evidence type="ECO:0000313" key="13">
    <source>
        <dbReference type="EMBL" id="HIQ29754.1"/>
    </source>
</evidence>
<evidence type="ECO:0000256" key="9">
    <source>
        <dbReference type="SAM" id="Coils"/>
    </source>
</evidence>
<evidence type="ECO:0000256" key="4">
    <source>
        <dbReference type="ARBA" id="ARBA00022670"/>
    </source>
</evidence>
<dbReference type="InterPro" id="IPR014782">
    <property type="entry name" value="Peptidase_M1_dom"/>
</dbReference>
<evidence type="ECO:0000256" key="5">
    <source>
        <dbReference type="ARBA" id="ARBA00022723"/>
    </source>
</evidence>
<dbReference type="Pfam" id="PF17900">
    <property type="entry name" value="Peptidase_M1_N"/>
    <property type="match status" value="1"/>
</dbReference>
<name>A0A832ZVP9_CALS0</name>
<dbReference type="EMBL" id="DQVM01000080">
    <property type="protein sequence ID" value="HIQ29754.1"/>
    <property type="molecule type" value="Genomic_DNA"/>
</dbReference>
<dbReference type="SUPFAM" id="SSF48371">
    <property type="entry name" value="ARM repeat"/>
    <property type="match status" value="2"/>
</dbReference>
<keyword evidence="5" id="KW-0479">Metal-binding</keyword>
<evidence type="ECO:0000259" key="11">
    <source>
        <dbReference type="Pfam" id="PF17900"/>
    </source>
</evidence>
<keyword evidence="4" id="KW-0645">Protease</keyword>
<keyword evidence="6" id="KW-0378">Hydrolase</keyword>
<dbReference type="Pfam" id="PF13646">
    <property type="entry name" value="HEAT_2"/>
    <property type="match status" value="2"/>
</dbReference>
<gene>
    <name evidence="13" type="ORF">EYH45_04235</name>
</gene>